<sequence length="120" mass="13872">MTPCKTPRKLEINFINHNPFDALNDEETQKENELLKEMEATEPRGTSTPKSKARAAKKEESNKSLVLSEKKQEGKTKKKEKNGPNLAMQHWKQRNEITGKRKKALRGRKKQIHKRTPLAL</sequence>
<reference evidence="2 3" key="1">
    <citation type="submission" date="2024-11" db="EMBL/GenBank/DDBJ databases">
        <title>Chromosome-level genome assembly of the freshwater bivalve Anodonta woodiana.</title>
        <authorList>
            <person name="Chen X."/>
        </authorList>
    </citation>
    <scope>NUCLEOTIDE SEQUENCE [LARGE SCALE GENOMIC DNA]</scope>
    <source>
        <strain evidence="2">MN2024</strain>
        <tissue evidence="2">Gills</tissue>
    </source>
</reference>
<dbReference type="EMBL" id="JBJQND010000008">
    <property type="protein sequence ID" value="KAL3867700.1"/>
    <property type="molecule type" value="Genomic_DNA"/>
</dbReference>
<evidence type="ECO:0000313" key="2">
    <source>
        <dbReference type="EMBL" id="KAL3867700.1"/>
    </source>
</evidence>
<feature type="compositionally biased region" description="Basic and acidic residues" evidence="1">
    <location>
        <begin position="27"/>
        <end position="42"/>
    </location>
</feature>
<feature type="compositionally biased region" description="Basic residues" evidence="1">
    <location>
        <begin position="100"/>
        <end position="120"/>
    </location>
</feature>
<feature type="compositionally biased region" description="Basic and acidic residues" evidence="1">
    <location>
        <begin position="56"/>
        <end position="75"/>
    </location>
</feature>
<proteinExistence type="predicted"/>
<dbReference type="Proteomes" id="UP001634394">
    <property type="component" value="Unassembled WGS sequence"/>
</dbReference>
<name>A0ABD3W526_SINWO</name>
<protein>
    <submittedName>
        <fullName evidence="2">Uncharacterized protein</fullName>
    </submittedName>
</protein>
<comment type="caution">
    <text evidence="2">The sequence shown here is derived from an EMBL/GenBank/DDBJ whole genome shotgun (WGS) entry which is preliminary data.</text>
</comment>
<evidence type="ECO:0000256" key="1">
    <source>
        <dbReference type="SAM" id="MobiDB-lite"/>
    </source>
</evidence>
<accession>A0ABD3W526</accession>
<feature type="region of interest" description="Disordered" evidence="1">
    <location>
        <begin position="16"/>
        <end position="120"/>
    </location>
</feature>
<evidence type="ECO:0000313" key="3">
    <source>
        <dbReference type="Proteomes" id="UP001634394"/>
    </source>
</evidence>
<dbReference type="AlphaFoldDB" id="A0ABD3W526"/>
<keyword evidence="3" id="KW-1185">Reference proteome</keyword>
<organism evidence="2 3">
    <name type="scientific">Sinanodonta woodiana</name>
    <name type="common">Chinese pond mussel</name>
    <name type="synonym">Anodonta woodiana</name>
    <dbReference type="NCBI Taxonomy" id="1069815"/>
    <lineage>
        <taxon>Eukaryota</taxon>
        <taxon>Metazoa</taxon>
        <taxon>Spiralia</taxon>
        <taxon>Lophotrochozoa</taxon>
        <taxon>Mollusca</taxon>
        <taxon>Bivalvia</taxon>
        <taxon>Autobranchia</taxon>
        <taxon>Heteroconchia</taxon>
        <taxon>Palaeoheterodonta</taxon>
        <taxon>Unionida</taxon>
        <taxon>Unionoidea</taxon>
        <taxon>Unionidae</taxon>
        <taxon>Unioninae</taxon>
        <taxon>Sinanodonta</taxon>
    </lineage>
</organism>
<gene>
    <name evidence="2" type="ORF">ACJMK2_040567</name>
</gene>